<feature type="region of interest" description="Disordered" evidence="1">
    <location>
        <begin position="165"/>
        <end position="215"/>
    </location>
</feature>
<sequence length="215" mass="22629">MQTFEGDYIFVNAQDVCGSGGAPIAAVSLRHAKALDLNVGGDFVTLKDVAVDQAWVYAGNSVSVQEPATFANGASLSTFRGPINVQGASYRRLHAMSTYGHVVLSLSVDTGKPTNVIAWSRFGPISATLEKMNITAQVASPPQPTNLFPPSPSRIWLGRSTLKATSMPQREAVQSPSSAPRTSTSISATDNVFTGTGATPRRTCERSTSEPAKAA</sequence>
<dbReference type="EMBL" id="KZ999684">
    <property type="protein sequence ID" value="RKO84833.1"/>
    <property type="molecule type" value="Genomic_DNA"/>
</dbReference>
<accession>A0A4P9W120</accession>
<name>A0A4P9W120_9FUNG</name>
<gene>
    <name evidence="2" type="ORF">BDK51DRAFT_48659</name>
</gene>
<organism evidence="2 3">
    <name type="scientific">Blyttiomyces helicus</name>
    <dbReference type="NCBI Taxonomy" id="388810"/>
    <lineage>
        <taxon>Eukaryota</taxon>
        <taxon>Fungi</taxon>
        <taxon>Fungi incertae sedis</taxon>
        <taxon>Chytridiomycota</taxon>
        <taxon>Chytridiomycota incertae sedis</taxon>
        <taxon>Chytridiomycetes</taxon>
        <taxon>Chytridiomycetes incertae sedis</taxon>
        <taxon>Blyttiomyces</taxon>
    </lineage>
</organism>
<reference evidence="3" key="1">
    <citation type="journal article" date="2018" name="Nat. Microbiol.">
        <title>Leveraging single-cell genomics to expand the fungal tree of life.</title>
        <authorList>
            <person name="Ahrendt S.R."/>
            <person name="Quandt C.A."/>
            <person name="Ciobanu D."/>
            <person name="Clum A."/>
            <person name="Salamov A."/>
            <person name="Andreopoulos B."/>
            <person name="Cheng J.F."/>
            <person name="Woyke T."/>
            <person name="Pelin A."/>
            <person name="Henrissat B."/>
            <person name="Reynolds N.K."/>
            <person name="Benny G.L."/>
            <person name="Smith M.E."/>
            <person name="James T.Y."/>
            <person name="Grigoriev I.V."/>
        </authorList>
    </citation>
    <scope>NUCLEOTIDE SEQUENCE [LARGE SCALE GENOMIC DNA]</scope>
</reference>
<evidence type="ECO:0000313" key="3">
    <source>
        <dbReference type="Proteomes" id="UP000269721"/>
    </source>
</evidence>
<evidence type="ECO:0000313" key="2">
    <source>
        <dbReference type="EMBL" id="RKO84833.1"/>
    </source>
</evidence>
<dbReference type="Proteomes" id="UP000269721">
    <property type="component" value="Unassembled WGS sequence"/>
</dbReference>
<dbReference type="AlphaFoldDB" id="A0A4P9W120"/>
<feature type="compositionally biased region" description="Polar residues" evidence="1">
    <location>
        <begin position="165"/>
        <end position="197"/>
    </location>
</feature>
<keyword evidence="3" id="KW-1185">Reference proteome</keyword>
<proteinExistence type="predicted"/>
<protein>
    <submittedName>
        <fullName evidence="2">Uncharacterized protein</fullName>
    </submittedName>
</protein>
<evidence type="ECO:0000256" key="1">
    <source>
        <dbReference type="SAM" id="MobiDB-lite"/>
    </source>
</evidence>